<dbReference type="InterPro" id="IPR011042">
    <property type="entry name" value="6-blade_b-propeller_TolB-like"/>
</dbReference>
<feature type="repeat" description="NHL" evidence="2">
    <location>
        <begin position="231"/>
        <end position="267"/>
    </location>
</feature>
<reference evidence="5" key="1">
    <citation type="submission" date="2022-12" db="EMBL/GenBank/DDBJ databases">
        <title>Paraconexibacter alkalitolerans sp. nov. and Baekduia alba sp. nov., isolated from soil and emended description of the genera Paraconexibacter (Chun et al., 2020) and Baekduia (An et al., 2020).</title>
        <authorList>
            <person name="Vieira S."/>
            <person name="Huber K.J."/>
            <person name="Geppert A."/>
            <person name="Wolf J."/>
            <person name="Neumann-Schaal M."/>
            <person name="Muesken M."/>
            <person name="Overmann J."/>
        </authorList>
    </citation>
    <scope>NUCLEOTIDE SEQUENCE</scope>
    <source>
        <strain evidence="5">AEG42_29</strain>
    </source>
</reference>
<feature type="region of interest" description="Disordered" evidence="3">
    <location>
        <begin position="482"/>
        <end position="516"/>
    </location>
</feature>
<protein>
    <submittedName>
        <fullName evidence="5">Virginiamycin B lyase</fullName>
        <ecNumber evidence="5">4.2.99.-</ecNumber>
    </submittedName>
</protein>
<proteinExistence type="predicted"/>
<feature type="region of interest" description="Disordered" evidence="3">
    <location>
        <begin position="93"/>
        <end position="127"/>
    </location>
</feature>
<evidence type="ECO:0000256" key="1">
    <source>
        <dbReference type="ARBA" id="ARBA00022737"/>
    </source>
</evidence>
<name>A0AAU7B123_9ACTN</name>
<gene>
    <name evidence="5" type="primary">vgb_5</name>
    <name evidence="5" type="ORF">DSM112329_04492</name>
</gene>
<evidence type="ECO:0000256" key="4">
    <source>
        <dbReference type="SAM" id="SignalP"/>
    </source>
</evidence>
<feature type="compositionally biased region" description="Gly residues" evidence="3">
    <location>
        <begin position="223"/>
        <end position="232"/>
    </location>
</feature>
<keyword evidence="4" id="KW-0732">Signal</keyword>
<evidence type="ECO:0000256" key="2">
    <source>
        <dbReference type="PROSITE-ProRule" id="PRU00504"/>
    </source>
</evidence>
<feature type="chain" id="PRO_5043963777" evidence="4">
    <location>
        <begin position="36"/>
        <end position="591"/>
    </location>
</feature>
<dbReference type="GO" id="GO:0016829">
    <property type="term" value="F:lyase activity"/>
    <property type="evidence" value="ECO:0007669"/>
    <property type="project" value="UniProtKB-KW"/>
</dbReference>
<organism evidence="5">
    <name type="scientific">Paraconexibacter sp. AEG42_29</name>
    <dbReference type="NCBI Taxonomy" id="2997339"/>
    <lineage>
        <taxon>Bacteria</taxon>
        <taxon>Bacillati</taxon>
        <taxon>Actinomycetota</taxon>
        <taxon>Thermoleophilia</taxon>
        <taxon>Solirubrobacterales</taxon>
        <taxon>Paraconexibacteraceae</taxon>
        <taxon>Paraconexibacter</taxon>
    </lineage>
</organism>
<dbReference type="InterPro" id="IPR001258">
    <property type="entry name" value="NHL_repeat"/>
</dbReference>
<keyword evidence="1" id="KW-0677">Repeat</keyword>
<dbReference type="AlphaFoldDB" id="A0AAU7B123"/>
<evidence type="ECO:0000256" key="3">
    <source>
        <dbReference type="SAM" id="MobiDB-lite"/>
    </source>
</evidence>
<evidence type="ECO:0000313" key="5">
    <source>
        <dbReference type="EMBL" id="XAY07604.1"/>
    </source>
</evidence>
<dbReference type="EC" id="4.2.99.-" evidence="5"/>
<feature type="compositionally biased region" description="Low complexity" evidence="3">
    <location>
        <begin position="487"/>
        <end position="503"/>
    </location>
</feature>
<dbReference type="PROSITE" id="PS51318">
    <property type="entry name" value="TAT"/>
    <property type="match status" value="1"/>
</dbReference>
<dbReference type="PANTHER" id="PTHR46388:SF2">
    <property type="entry name" value="NHL REPEAT-CONTAINING PROTEIN 2"/>
    <property type="match status" value="1"/>
</dbReference>
<dbReference type="InterPro" id="IPR006311">
    <property type="entry name" value="TAT_signal"/>
</dbReference>
<dbReference type="RefSeq" id="WP_354698794.1">
    <property type="nucleotide sequence ID" value="NZ_CP114014.1"/>
</dbReference>
<dbReference type="KEGG" id="parq:DSM112329_04492"/>
<dbReference type="Gene3D" id="2.120.10.30">
    <property type="entry name" value="TolB, C-terminal domain"/>
    <property type="match status" value="3"/>
</dbReference>
<keyword evidence="5" id="KW-0456">Lyase</keyword>
<dbReference type="Pfam" id="PF01436">
    <property type="entry name" value="NHL"/>
    <property type="match status" value="1"/>
</dbReference>
<feature type="signal peptide" evidence="4">
    <location>
        <begin position="1"/>
        <end position="35"/>
    </location>
</feature>
<accession>A0AAU7B123</accession>
<dbReference type="EMBL" id="CP114014">
    <property type="protein sequence ID" value="XAY07604.1"/>
    <property type="molecule type" value="Genomic_DNA"/>
</dbReference>
<dbReference type="PROSITE" id="PS51125">
    <property type="entry name" value="NHL"/>
    <property type="match status" value="1"/>
</dbReference>
<feature type="compositionally biased region" description="Basic residues" evidence="3">
    <location>
        <begin position="504"/>
        <end position="516"/>
    </location>
</feature>
<dbReference type="PANTHER" id="PTHR46388">
    <property type="entry name" value="NHL REPEAT-CONTAINING PROTEIN 2"/>
    <property type="match status" value="1"/>
</dbReference>
<feature type="region of interest" description="Disordered" evidence="3">
    <location>
        <begin position="217"/>
        <end position="236"/>
    </location>
</feature>
<dbReference type="SUPFAM" id="SSF101898">
    <property type="entry name" value="NHL repeat"/>
    <property type="match status" value="1"/>
</dbReference>
<sequence>MTTPMTAARPRRLVIAAATLAAAGILGAPAGVAWAVATDGTITPVAGSVPGFAGDGGPAGQALIDTPRDIATLPDGSIVIADFANSRIRRITPDGRINTSAGNPARGNAAASGDVGDGGPATAAGLDRPRGVTALADGGYLIADTFNNQLRRVLPNGTIVLVAGDGAGGLRGDGGPAKSARLNLPSDTATMPDGSILVADTDNDRIRKVAPDGSITTVAGTTRGLGGDGGPATGAQLSQPRDVAYGTDGAILIADTGNHRVRRVAPDGVITTIAGAGQGLAGDGDPAATAKLAAPFSVAALPNGGVLVADTGNDRVRRITPLGAIFTVAGTTGGLAGDGGLAKGARLSQPGAVSPAPGGGFLVADTNNARIRRVSDVGAVPAGVAARSLNLAPGFGSVAVRPMGMTAGLPLREEDLIPLGSFVDATNGGTFVTTTTDRQGSQQTANVFQGAFTVRQEGGGGQPLGTLFRLPTLTGCRNEPEARSARRSAAAVPTAAKPRAALRAAKKKQPKKKRARRLWVTEKGGKWRTATGSVSAAAIGTSWLTTLQCDGTRVTVKEGVVLVKDRLRLKTTRLSPGQSVKIATRGRSRGI</sequence>